<reference evidence="2 3" key="1">
    <citation type="journal article" date="2019" name="Int. J. Syst. Evol. Microbiol.">
        <title>The Global Catalogue of Microorganisms (GCM) 10K type strain sequencing project: providing services to taxonomists for standard genome sequencing and annotation.</title>
        <authorList>
            <consortium name="The Broad Institute Genomics Platform"/>
            <consortium name="The Broad Institute Genome Sequencing Center for Infectious Disease"/>
            <person name="Wu L."/>
            <person name="Ma J."/>
        </authorList>
    </citation>
    <scope>NUCLEOTIDE SEQUENCE [LARGE SCALE GENOMIC DNA]</scope>
    <source>
        <strain evidence="2 3">NBRC 111368</strain>
    </source>
</reference>
<accession>A0ABD5S3E7</accession>
<gene>
    <name evidence="2" type="ORF">ACFQE1_17750</name>
</gene>
<dbReference type="EMBL" id="JBHSWU010000935">
    <property type="protein sequence ID" value="MFC6726174.1"/>
    <property type="molecule type" value="Genomic_DNA"/>
</dbReference>
<name>A0ABD5S3E7_9EURY</name>
<sequence>MREFEFVVEFDPGADPLMDVFREHPTLTARSSTCFTTEDTMWRLDHVKGSPEALDAFDDLFLDETRCNECLDAPNCDTFREYHVLDRTPNSRTVYTYREEVHRCHSIPHHVHQHVGDGVVFESRRQDGEYRWRVLYPDDRPVGELYDAIEAELRDGLHLDVVHLSRAGNWD</sequence>
<dbReference type="InterPro" id="IPR056529">
    <property type="entry name" value="HVO_2928_N"/>
</dbReference>
<comment type="caution">
    <text evidence="2">The sequence shown here is derived from an EMBL/GenBank/DDBJ whole genome shotgun (WGS) entry which is preliminary data.</text>
</comment>
<keyword evidence="3" id="KW-1185">Reference proteome</keyword>
<dbReference type="Proteomes" id="UP001596328">
    <property type="component" value="Unassembled WGS sequence"/>
</dbReference>
<organism evidence="2 3">
    <name type="scientific">Halobium palmae</name>
    <dbReference type="NCBI Taxonomy" id="1776492"/>
    <lineage>
        <taxon>Archaea</taxon>
        <taxon>Methanobacteriati</taxon>
        <taxon>Methanobacteriota</taxon>
        <taxon>Stenosarchaea group</taxon>
        <taxon>Halobacteria</taxon>
        <taxon>Halobacteriales</taxon>
        <taxon>Haloferacaceae</taxon>
        <taxon>Halobium</taxon>
    </lineage>
</organism>
<evidence type="ECO:0000259" key="1">
    <source>
        <dbReference type="Pfam" id="PF24281"/>
    </source>
</evidence>
<protein>
    <submittedName>
        <fullName evidence="2">Transcriptional regulator</fullName>
    </submittedName>
</protein>
<dbReference type="AlphaFoldDB" id="A0ABD5S3E7"/>
<proteinExistence type="predicted"/>
<evidence type="ECO:0000313" key="3">
    <source>
        <dbReference type="Proteomes" id="UP001596328"/>
    </source>
</evidence>
<dbReference type="Pfam" id="PF24281">
    <property type="entry name" value="HVO_2928_N"/>
    <property type="match status" value="1"/>
</dbReference>
<evidence type="ECO:0000313" key="2">
    <source>
        <dbReference type="EMBL" id="MFC6726174.1"/>
    </source>
</evidence>
<feature type="non-terminal residue" evidence="2">
    <location>
        <position position="171"/>
    </location>
</feature>
<feature type="domain" description="HVO-2928 N-terminal" evidence="1">
    <location>
        <begin position="3"/>
        <end position="170"/>
    </location>
</feature>